<dbReference type="Proteomes" id="UP000298663">
    <property type="component" value="Unassembled WGS sequence"/>
</dbReference>
<protein>
    <recommendedName>
        <fullName evidence="3">EGF-like domain-containing protein</fullName>
    </recommendedName>
</protein>
<evidence type="ECO:0000256" key="1">
    <source>
        <dbReference type="PROSITE-ProRule" id="PRU00076"/>
    </source>
</evidence>
<feature type="compositionally biased region" description="Low complexity" evidence="2">
    <location>
        <begin position="31"/>
        <end position="94"/>
    </location>
</feature>
<dbReference type="InterPro" id="IPR053295">
    <property type="entry name" value="Innate_immunity_reg"/>
</dbReference>
<gene>
    <name evidence="4" type="ORF">L596_000487</name>
</gene>
<organism evidence="4 5">
    <name type="scientific">Steinernema carpocapsae</name>
    <name type="common">Entomopathogenic nematode</name>
    <dbReference type="NCBI Taxonomy" id="34508"/>
    <lineage>
        <taxon>Eukaryota</taxon>
        <taxon>Metazoa</taxon>
        <taxon>Ecdysozoa</taxon>
        <taxon>Nematoda</taxon>
        <taxon>Chromadorea</taxon>
        <taxon>Rhabditida</taxon>
        <taxon>Tylenchina</taxon>
        <taxon>Panagrolaimomorpha</taxon>
        <taxon>Strongyloidoidea</taxon>
        <taxon>Steinernematidae</taxon>
        <taxon>Steinernema</taxon>
    </lineage>
</organism>
<keyword evidence="5" id="KW-1185">Reference proteome</keyword>
<dbReference type="InterPro" id="IPR000742">
    <property type="entry name" value="EGF"/>
</dbReference>
<accession>A0A4U8UMH9</accession>
<dbReference type="PROSITE" id="PS01186">
    <property type="entry name" value="EGF_2"/>
    <property type="match status" value="1"/>
</dbReference>
<dbReference type="AlphaFoldDB" id="A0A4U8UMH9"/>
<dbReference type="PANTHER" id="PTHR47324">
    <property type="entry name" value="PROTEIN IRG-7-RELATED"/>
    <property type="match status" value="1"/>
</dbReference>
<feature type="compositionally biased region" description="Polar residues" evidence="2">
    <location>
        <begin position="1"/>
        <end position="12"/>
    </location>
</feature>
<name>A0A4U8UMH9_STECR</name>
<feature type="domain" description="EGF-like" evidence="3">
    <location>
        <begin position="555"/>
        <end position="590"/>
    </location>
</feature>
<keyword evidence="1" id="KW-0245">EGF-like domain</keyword>
<keyword evidence="1" id="KW-1015">Disulfide bond</keyword>
<dbReference type="EMBL" id="AZBU02000001">
    <property type="protein sequence ID" value="TMS32678.1"/>
    <property type="molecule type" value="Genomic_DNA"/>
</dbReference>
<dbReference type="OrthoDB" id="382013at2759"/>
<feature type="region of interest" description="Disordered" evidence="2">
    <location>
        <begin position="1"/>
        <end position="98"/>
    </location>
</feature>
<evidence type="ECO:0000259" key="3">
    <source>
        <dbReference type="PROSITE" id="PS50026"/>
    </source>
</evidence>
<sequence>MVSKVSTTSETARTAPAAGEIPRWHILEGEATSSSSTSSTTVSGSTASASTSAASSTTIGPTTASTSASITSGATESSTSSFSTVSGSTKVSTTPASTVSGATVPLSTLGSVSTIRISSTLAPTTTTEVPCTNETLPTLFIAISCTIGVQQVDAFAEGAVNVDTARLADSYSKYQLVIYDIEGTKDPLYTSYTDPTSFMNGISITIPDTCKQTPKQNKTDISGIMQKYVVEAKLKDSAMILVVPSDDAGTFDEKTLQHLATNRDLVFGIIQSTQAPVVADDSSLALAATVTGGQIFGTINDDDSAQQITAYLLATLGPQKPVSVATVTNLAMGENIGYVNVDGRKDVTFEVTVTGMQNELVFLTIGDQEVSIVPDDIPSKNFNTTTIVVNKSGPISITVMNSQKTYNLYVRVWEVPDKAVNLVVDQSTDAGSGASVKTLLAFEEISKATVTFFDCNGLNSTISDTTQVAGVGPWNISQTRCGEEIDFVPFLCQSGQKNCLVPGSEDLYSYKVVTEHDEGSFQFWGSFMCPKPAITACQNGGTLGNGACKCKPEYTGPECQLPNCNGNGYLYFDDGPKCSCNDGFSGDFCDISECALNETISAALFDPTIRVLTVVMLYNDADDLKTLYENTKKTLPSKMTAEAIRNIFKYVFYAQNAEQKDVLSVGQSLDTTSIDIPKLLGNSSDEIAFEDVVSQALKVTGRQQRG</sequence>
<reference evidence="4 5" key="2">
    <citation type="journal article" date="2019" name="G3 (Bethesda)">
        <title>Hybrid Assembly of the Genome of the Entomopathogenic Nematode Steinernema carpocapsae Identifies the X-Chromosome.</title>
        <authorList>
            <person name="Serra L."/>
            <person name="Macchietto M."/>
            <person name="Macias-Munoz A."/>
            <person name="McGill C.J."/>
            <person name="Rodriguez I.M."/>
            <person name="Rodriguez B."/>
            <person name="Murad R."/>
            <person name="Mortazavi A."/>
        </authorList>
    </citation>
    <scope>NUCLEOTIDE SEQUENCE [LARGE SCALE GENOMIC DNA]</scope>
    <source>
        <strain evidence="4 5">ALL</strain>
    </source>
</reference>
<evidence type="ECO:0000256" key="2">
    <source>
        <dbReference type="SAM" id="MobiDB-lite"/>
    </source>
</evidence>
<dbReference type="PROSITE" id="PS00022">
    <property type="entry name" value="EGF_1"/>
    <property type="match status" value="1"/>
</dbReference>
<evidence type="ECO:0000313" key="4">
    <source>
        <dbReference type="EMBL" id="TMS32678.1"/>
    </source>
</evidence>
<feature type="disulfide bond" evidence="1">
    <location>
        <begin position="580"/>
        <end position="589"/>
    </location>
</feature>
<dbReference type="PANTHER" id="PTHR47324:SF1">
    <property type="entry name" value="EGF-LIKE DOMAIN-CONTAINING PROTEIN-RELATED"/>
    <property type="match status" value="1"/>
</dbReference>
<reference evidence="4 5" key="1">
    <citation type="journal article" date="2015" name="Genome Biol.">
        <title>Comparative genomics of Steinernema reveals deeply conserved gene regulatory networks.</title>
        <authorList>
            <person name="Dillman A.R."/>
            <person name="Macchietto M."/>
            <person name="Porter C.F."/>
            <person name="Rogers A."/>
            <person name="Williams B."/>
            <person name="Antoshechkin I."/>
            <person name="Lee M.M."/>
            <person name="Goodwin Z."/>
            <person name="Lu X."/>
            <person name="Lewis E.E."/>
            <person name="Goodrich-Blair H."/>
            <person name="Stock S.P."/>
            <person name="Adams B.J."/>
            <person name="Sternberg P.W."/>
            <person name="Mortazavi A."/>
        </authorList>
    </citation>
    <scope>NUCLEOTIDE SEQUENCE [LARGE SCALE GENOMIC DNA]</scope>
    <source>
        <strain evidence="4 5">ALL</strain>
    </source>
</reference>
<comment type="caution">
    <text evidence="1">Lacks conserved residue(s) required for the propagation of feature annotation.</text>
</comment>
<proteinExistence type="predicted"/>
<dbReference type="Gene3D" id="2.10.25.10">
    <property type="entry name" value="Laminin"/>
    <property type="match status" value="1"/>
</dbReference>
<dbReference type="PROSITE" id="PS50026">
    <property type="entry name" value="EGF_3"/>
    <property type="match status" value="1"/>
</dbReference>
<dbReference type="STRING" id="34508.A0A4U8UMH9"/>
<evidence type="ECO:0000313" key="5">
    <source>
        <dbReference type="Proteomes" id="UP000298663"/>
    </source>
</evidence>
<comment type="caution">
    <text evidence="4">The sequence shown here is derived from an EMBL/GenBank/DDBJ whole genome shotgun (WGS) entry which is preliminary data.</text>
</comment>